<dbReference type="Proteomes" id="UP000492821">
    <property type="component" value="Unassembled WGS sequence"/>
</dbReference>
<proteinExistence type="predicted"/>
<accession>A0A7E4UYS9</accession>
<dbReference type="AlphaFoldDB" id="A0A7E4UYS9"/>
<name>A0A7E4UYS9_PANRE</name>
<dbReference type="InterPro" id="IPR029034">
    <property type="entry name" value="Cystine-knot_cytokine"/>
</dbReference>
<protein>
    <submittedName>
        <fullName evidence="2">Secreted protein</fullName>
    </submittedName>
</protein>
<evidence type="ECO:0000313" key="2">
    <source>
        <dbReference type="WBParaSite" id="Pan_g14425.t1"/>
    </source>
</evidence>
<reference evidence="2" key="2">
    <citation type="submission" date="2020-10" db="UniProtKB">
        <authorList>
            <consortium name="WormBaseParasite"/>
        </authorList>
    </citation>
    <scope>IDENTIFICATION</scope>
</reference>
<keyword evidence="1" id="KW-1185">Reference proteome</keyword>
<reference evidence="1" key="1">
    <citation type="journal article" date="2013" name="Genetics">
        <title>The draft genome and transcriptome of Panagrellus redivivus are shaped by the harsh demands of a free-living lifestyle.</title>
        <authorList>
            <person name="Srinivasan J."/>
            <person name="Dillman A.R."/>
            <person name="Macchietto M.G."/>
            <person name="Heikkinen L."/>
            <person name="Lakso M."/>
            <person name="Fracchia K.M."/>
            <person name="Antoshechkin I."/>
            <person name="Mortazavi A."/>
            <person name="Wong G."/>
            <person name="Sternberg P.W."/>
        </authorList>
    </citation>
    <scope>NUCLEOTIDE SEQUENCE [LARGE SCALE GENOMIC DNA]</scope>
    <source>
        <strain evidence="1">MT8872</strain>
    </source>
</reference>
<dbReference type="SUPFAM" id="SSF57501">
    <property type="entry name" value="Cystine-knot cytokines"/>
    <property type="match status" value="1"/>
</dbReference>
<sequence length="181" mass="19667">MNSPSNNVPLTCHFFSSIWVPRHSQTICHYLFLALLIAVITGSTVQPAAALEFDYDEMATALKGLQIEHSPDKSITTTRPCAEITDKNVGIIKGISKKTKQLENVSKVQKFDVAFCKPSIEASLKCAPESVCKTVYKWQKALTEIGGSGMYVEDEILVPTACMCFLGGLDGDADPAPVIIL</sequence>
<organism evidence="1 2">
    <name type="scientific">Panagrellus redivivus</name>
    <name type="common">Microworm</name>
    <dbReference type="NCBI Taxonomy" id="6233"/>
    <lineage>
        <taxon>Eukaryota</taxon>
        <taxon>Metazoa</taxon>
        <taxon>Ecdysozoa</taxon>
        <taxon>Nematoda</taxon>
        <taxon>Chromadorea</taxon>
        <taxon>Rhabditida</taxon>
        <taxon>Tylenchina</taxon>
        <taxon>Panagrolaimomorpha</taxon>
        <taxon>Panagrolaimoidea</taxon>
        <taxon>Panagrolaimidae</taxon>
        <taxon>Panagrellus</taxon>
    </lineage>
</organism>
<dbReference type="WBParaSite" id="Pan_g14425.t1">
    <property type="protein sequence ID" value="Pan_g14425.t1"/>
    <property type="gene ID" value="Pan_g14425"/>
</dbReference>
<evidence type="ECO:0000313" key="1">
    <source>
        <dbReference type="Proteomes" id="UP000492821"/>
    </source>
</evidence>